<dbReference type="Proteomes" id="UP001218188">
    <property type="component" value="Unassembled WGS sequence"/>
</dbReference>
<reference evidence="2" key="1">
    <citation type="submission" date="2023-03" db="EMBL/GenBank/DDBJ databases">
        <title>Massive genome expansion in bonnet fungi (Mycena s.s.) driven by repeated elements and novel gene families across ecological guilds.</title>
        <authorList>
            <consortium name="Lawrence Berkeley National Laboratory"/>
            <person name="Harder C.B."/>
            <person name="Miyauchi S."/>
            <person name="Viragh M."/>
            <person name="Kuo A."/>
            <person name="Thoen E."/>
            <person name="Andreopoulos B."/>
            <person name="Lu D."/>
            <person name="Skrede I."/>
            <person name="Drula E."/>
            <person name="Henrissat B."/>
            <person name="Morin E."/>
            <person name="Kohler A."/>
            <person name="Barry K."/>
            <person name="LaButti K."/>
            <person name="Morin E."/>
            <person name="Salamov A."/>
            <person name="Lipzen A."/>
            <person name="Mereny Z."/>
            <person name="Hegedus B."/>
            <person name="Baldrian P."/>
            <person name="Stursova M."/>
            <person name="Weitz H."/>
            <person name="Taylor A."/>
            <person name="Grigoriev I.V."/>
            <person name="Nagy L.G."/>
            <person name="Martin F."/>
            <person name="Kauserud H."/>
        </authorList>
    </citation>
    <scope>NUCLEOTIDE SEQUENCE</scope>
    <source>
        <strain evidence="2">CBHHK200</strain>
    </source>
</reference>
<organism evidence="2 3">
    <name type="scientific">Mycena alexandri</name>
    <dbReference type="NCBI Taxonomy" id="1745969"/>
    <lineage>
        <taxon>Eukaryota</taxon>
        <taxon>Fungi</taxon>
        <taxon>Dikarya</taxon>
        <taxon>Basidiomycota</taxon>
        <taxon>Agaricomycotina</taxon>
        <taxon>Agaricomycetes</taxon>
        <taxon>Agaricomycetidae</taxon>
        <taxon>Agaricales</taxon>
        <taxon>Marasmiineae</taxon>
        <taxon>Mycenaceae</taxon>
        <taxon>Mycena</taxon>
    </lineage>
</organism>
<gene>
    <name evidence="2" type="ORF">C8F04DRAFT_1310746</name>
</gene>
<evidence type="ECO:0000313" key="3">
    <source>
        <dbReference type="Proteomes" id="UP001218188"/>
    </source>
</evidence>
<feature type="region of interest" description="Disordered" evidence="1">
    <location>
        <begin position="187"/>
        <end position="231"/>
    </location>
</feature>
<name>A0AAD6WVE1_9AGAR</name>
<sequence length="231" mass="25093">MKAESIRFELELTYVPFRLPSTRSSNPSSSRSLGIVLSNVNLFKNMYGHDGVYGYETGETAERDGRVRRARVGAEDCAGRNESACGRSHARVTRAALVDSARGHSTQTARDGIRTRAGELGPRTPPQLASSYAKTERSVFTHAHAHARARHPRRVRIRCRVRPRENESAYAASLHVCVDSTRTASAPSAVEAAQPGPGARSTQVDIDSAGGEGAHEGVRRAETIGTKERMQ</sequence>
<feature type="compositionally biased region" description="Basic and acidic residues" evidence="1">
    <location>
        <begin position="213"/>
        <end position="231"/>
    </location>
</feature>
<dbReference type="AlphaFoldDB" id="A0AAD6WVE1"/>
<keyword evidence="3" id="KW-1185">Reference proteome</keyword>
<protein>
    <submittedName>
        <fullName evidence="2">Uncharacterized protein</fullName>
    </submittedName>
</protein>
<proteinExistence type="predicted"/>
<comment type="caution">
    <text evidence="2">The sequence shown here is derived from an EMBL/GenBank/DDBJ whole genome shotgun (WGS) entry which is preliminary data.</text>
</comment>
<evidence type="ECO:0000313" key="2">
    <source>
        <dbReference type="EMBL" id="KAJ7022509.1"/>
    </source>
</evidence>
<dbReference type="EMBL" id="JARJCM010000208">
    <property type="protein sequence ID" value="KAJ7022509.1"/>
    <property type="molecule type" value="Genomic_DNA"/>
</dbReference>
<evidence type="ECO:0000256" key="1">
    <source>
        <dbReference type="SAM" id="MobiDB-lite"/>
    </source>
</evidence>
<accession>A0AAD6WVE1</accession>